<proteinExistence type="predicted"/>
<gene>
    <name evidence="2" type="ORF">R69888_05800</name>
</gene>
<reference evidence="2 3" key="1">
    <citation type="submission" date="2021-02" db="EMBL/GenBank/DDBJ databases">
        <authorList>
            <person name="Vanwijnsberghe S."/>
        </authorList>
    </citation>
    <scope>NUCLEOTIDE SEQUENCE [LARGE SCALE GENOMIC DNA]</scope>
    <source>
        <strain evidence="2 3">LMG 31837</strain>
    </source>
</reference>
<accession>A0ABN7MLD2</accession>
<feature type="region of interest" description="Disordered" evidence="1">
    <location>
        <begin position="69"/>
        <end position="156"/>
    </location>
</feature>
<organism evidence="2 3">
    <name type="scientific">Paraburkholderia haematera</name>
    <dbReference type="NCBI Taxonomy" id="2793077"/>
    <lineage>
        <taxon>Bacteria</taxon>
        <taxon>Pseudomonadati</taxon>
        <taxon>Pseudomonadota</taxon>
        <taxon>Betaproteobacteria</taxon>
        <taxon>Burkholderiales</taxon>
        <taxon>Burkholderiaceae</taxon>
        <taxon>Paraburkholderia</taxon>
    </lineage>
</organism>
<evidence type="ECO:0000313" key="3">
    <source>
        <dbReference type="Proteomes" id="UP000672526"/>
    </source>
</evidence>
<protein>
    <submittedName>
        <fullName evidence="2">Uncharacterized protein</fullName>
    </submittedName>
</protein>
<evidence type="ECO:0000256" key="1">
    <source>
        <dbReference type="SAM" id="MobiDB-lite"/>
    </source>
</evidence>
<feature type="compositionally biased region" description="Polar residues" evidence="1">
    <location>
        <begin position="132"/>
        <end position="151"/>
    </location>
</feature>
<feature type="compositionally biased region" description="Basic residues" evidence="1">
    <location>
        <begin position="97"/>
        <end position="112"/>
    </location>
</feature>
<dbReference type="Proteomes" id="UP000672526">
    <property type="component" value="Unassembled WGS sequence"/>
</dbReference>
<name>A0ABN7MLD2_9BURK</name>
<keyword evidence="3" id="KW-1185">Reference proteome</keyword>
<evidence type="ECO:0000313" key="2">
    <source>
        <dbReference type="EMBL" id="CAE6814253.1"/>
    </source>
</evidence>
<comment type="caution">
    <text evidence="2">The sequence shown here is derived from an EMBL/GenBank/DDBJ whole genome shotgun (WGS) entry which is preliminary data.</text>
</comment>
<feature type="compositionally biased region" description="Low complexity" evidence="1">
    <location>
        <begin position="78"/>
        <end position="96"/>
    </location>
</feature>
<sequence length="189" mass="21072">MLSVFDFQSDLPLSIMPLHLSAEQIGKDIGPLLAAQANLTEPLTGSKPDRTPCPFKLVSPIAIANIGSDFLPTPPPINNGSNQKQNNKNCNPNRNSQPKRRLQGIKRAHRAIHQRDQRNQRNNNRHGKFTRQKFQASTDNTQSSRQKTIAKNAQPREPNRYGCLCAAAQSFTAFNVFSTCFSGDRLVYS</sequence>
<dbReference type="EMBL" id="CAJNBK010000025">
    <property type="protein sequence ID" value="CAE6814253.1"/>
    <property type="molecule type" value="Genomic_DNA"/>
</dbReference>